<evidence type="ECO:0000256" key="2">
    <source>
        <dbReference type="ARBA" id="ARBA00022553"/>
    </source>
</evidence>
<evidence type="ECO:0000313" key="4">
    <source>
        <dbReference type="EMBL" id="EFG46732.1"/>
    </source>
</evidence>
<dbReference type="RefSeq" id="WP_005885568.1">
    <property type="nucleotide sequence ID" value="NZ_ADNU01000064.1"/>
</dbReference>
<keyword evidence="2" id="KW-0597">Phosphoprotein</keyword>
<dbReference type="Gene3D" id="1.10.1200.10">
    <property type="entry name" value="ACP-like"/>
    <property type="match status" value="1"/>
</dbReference>
<evidence type="ECO:0000259" key="3">
    <source>
        <dbReference type="PROSITE" id="PS50075"/>
    </source>
</evidence>
<dbReference type="Pfam" id="PF00550">
    <property type="entry name" value="PP-binding"/>
    <property type="match status" value="1"/>
</dbReference>
<dbReference type="AlphaFoldDB" id="D4YPY4"/>
<organism evidence="4 5">
    <name type="scientific">Brevibacterium mcbrellneri ATCC 49030</name>
    <dbReference type="NCBI Taxonomy" id="585530"/>
    <lineage>
        <taxon>Bacteria</taxon>
        <taxon>Bacillati</taxon>
        <taxon>Actinomycetota</taxon>
        <taxon>Actinomycetes</taxon>
        <taxon>Micrococcales</taxon>
        <taxon>Brevibacteriaceae</taxon>
        <taxon>Brevibacterium</taxon>
    </lineage>
</organism>
<feature type="domain" description="Carrier" evidence="3">
    <location>
        <begin position="6"/>
        <end position="85"/>
    </location>
</feature>
<dbReference type="STRING" id="585530.HMPREF0183_1994"/>
<dbReference type="InterPro" id="IPR009081">
    <property type="entry name" value="PP-bd_ACP"/>
</dbReference>
<accession>D4YPY4</accession>
<sequence length="89" mass="9704">MLTVSRVTTDIMTTITDILGDGLDDDIEITEDSALTDIGLNSLMLARVIVSLEQDFERDPFSDGSHAIVDIHTVGDLIAAYTEVKPHDD</sequence>
<reference evidence="4 5" key="1">
    <citation type="submission" date="2010-04" db="EMBL/GenBank/DDBJ databases">
        <authorList>
            <person name="Qin X."/>
            <person name="Bachman B."/>
            <person name="Battles P."/>
            <person name="Bell A."/>
            <person name="Bess C."/>
            <person name="Bickham C."/>
            <person name="Chaboub L."/>
            <person name="Chen D."/>
            <person name="Coyle M."/>
            <person name="Deiros D.R."/>
            <person name="Dinh H."/>
            <person name="Forbes L."/>
            <person name="Fowler G."/>
            <person name="Francisco L."/>
            <person name="Fu Q."/>
            <person name="Gubbala S."/>
            <person name="Hale W."/>
            <person name="Han Y."/>
            <person name="Hemphill L."/>
            <person name="Highlander S.K."/>
            <person name="Hirani K."/>
            <person name="Hogues M."/>
            <person name="Jackson L."/>
            <person name="Jakkamsetti A."/>
            <person name="Javaid M."/>
            <person name="Jiang H."/>
            <person name="Korchina V."/>
            <person name="Kovar C."/>
            <person name="Lara F."/>
            <person name="Lee S."/>
            <person name="Mata R."/>
            <person name="Mathew T."/>
            <person name="Moen C."/>
            <person name="Morales K."/>
            <person name="Munidasa M."/>
            <person name="Nazareth L."/>
            <person name="Ngo R."/>
            <person name="Nguyen L."/>
            <person name="Okwuonu G."/>
            <person name="Ongeri F."/>
            <person name="Patil S."/>
            <person name="Petrosino J."/>
            <person name="Pham C."/>
            <person name="Pham P."/>
            <person name="Pu L.-L."/>
            <person name="Puazo M."/>
            <person name="Raj R."/>
            <person name="Reid J."/>
            <person name="Rouhana J."/>
            <person name="Saada N."/>
            <person name="Shang Y."/>
            <person name="Simmons D."/>
            <person name="Thornton R."/>
            <person name="Warren J."/>
            <person name="Weissenberger G."/>
            <person name="Zhang J."/>
            <person name="Zhang L."/>
            <person name="Zhou C."/>
            <person name="Zhu D."/>
            <person name="Muzny D."/>
            <person name="Worley K."/>
            <person name="Gibbs R."/>
        </authorList>
    </citation>
    <scope>NUCLEOTIDE SEQUENCE [LARGE SCALE GENOMIC DNA]</scope>
    <source>
        <strain evidence="4 5">ATCC 49030</strain>
    </source>
</reference>
<dbReference type="InterPro" id="IPR006162">
    <property type="entry name" value="Ppantetheine_attach_site"/>
</dbReference>
<name>D4YPY4_9MICO</name>
<protein>
    <recommendedName>
        <fullName evidence="3">Carrier domain-containing protein</fullName>
    </recommendedName>
</protein>
<dbReference type="Proteomes" id="UP000005714">
    <property type="component" value="Unassembled WGS sequence"/>
</dbReference>
<dbReference type="SUPFAM" id="SSF47336">
    <property type="entry name" value="ACP-like"/>
    <property type="match status" value="1"/>
</dbReference>
<dbReference type="PROSITE" id="PS00012">
    <property type="entry name" value="PHOSPHOPANTETHEINE"/>
    <property type="match status" value="1"/>
</dbReference>
<dbReference type="PROSITE" id="PS50075">
    <property type="entry name" value="CARRIER"/>
    <property type="match status" value="1"/>
</dbReference>
<proteinExistence type="predicted"/>
<dbReference type="EMBL" id="ADNU01000064">
    <property type="protein sequence ID" value="EFG46732.1"/>
    <property type="molecule type" value="Genomic_DNA"/>
</dbReference>
<dbReference type="eggNOG" id="ENOG502ZGGI">
    <property type="taxonomic scope" value="Bacteria"/>
</dbReference>
<gene>
    <name evidence="4" type="ORF">HMPREF0183_1994</name>
</gene>
<dbReference type="InterPro" id="IPR036736">
    <property type="entry name" value="ACP-like_sf"/>
</dbReference>
<evidence type="ECO:0000313" key="5">
    <source>
        <dbReference type="Proteomes" id="UP000005714"/>
    </source>
</evidence>
<dbReference type="OrthoDB" id="9030409at2"/>
<comment type="caution">
    <text evidence="4">The sequence shown here is derived from an EMBL/GenBank/DDBJ whole genome shotgun (WGS) entry which is preliminary data.</text>
</comment>
<keyword evidence="5" id="KW-1185">Reference proteome</keyword>
<evidence type="ECO:0000256" key="1">
    <source>
        <dbReference type="ARBA" id="ARBA00022450"/>
    </source>
</evidence>
<keyword evidence="1" id="KW-0596">Phosphopantetheine</keyword>